<feature type="transmembrane region" description="Helical" evidence="2">
    <location>
        <begin position="61"/>
        <end position="87"/>
    </location>
</feature>
<feature type="transmembrane region" description="Helical" evidence="2">
    <location>
        <begin position="168"/>
        <end position="188"/>
    </location>
</feature>
<keyword evidence="2" id="KW-1133">Transmembrane helix</keyword>
<keyword evidence="2" id="KW-0812">Transmembrane</keyword>
<gene>
    <name evidence="3" type="ORF">WCD74_20450</name>
</gene>
<dbReference type="RefSeq" id="WP_337696721.1">
    <property type="nucleotide sequence ID" value="NZ_JBBEGN010000011.1"/>
</dbReference>
<keyword evidence="4" id="KW-1185">Reference proteome</keyword>
<feature type="compositionally biased region" description="Pro residues" evidence="1">
    <location>
        <begin position="292"/>
        <end position="301"/>
    </location>
</feature>
<evidence type="ECO:0008006" key="5">
    <source>
        <dbReference type="Google" id="ProtNLM"/>
    </source>
</evidence>
<comment type="caution">
    <text evidence="3">The sequence shown here is derived from an EMBL/GenBank/DDBJ whole genome shotgun (WGS) entry which is preliminary data.</text>
</comment>
<feature type="transmembrane region" description="Helical" evidence="2">
    <location>
        <begin position="208"/>
        <end position="226"/>
    </location>
</feature>
<feature type="region of interest" description="Disordered" evidence="1">
    <location>
        <begin position="243"/>
        <end position="301"/>
    </location>
</feature>
<protein>
    <recommendedName>
        <fullName evidence="5">Integral membrane protein</fullName>
    </recommendedName>
</protein>
<feature type="transmembrane region" description="Helical" evidence="2">
    <location>
        <begin position="21"/>
        <end position="41"/>
    </location>
</feature>
<name>A0ABU8MS53_9PSEU</name>
<dbReference type="Proteomes" id="UP001385809">
    <property type="component" value="Unassembled WGS sequence"/>
</dbReference>
<reference evidence="3 4" key="1">
    <citation type="submission" date="2024-03" db="EMBL/GenBank/DDBJ databases">
        <title>Actinomycetospora sp. OC33-EN08, a novel actinomycete isolated from wild orchid (Aerides multiflora).</title>
        <authorList>
            <person name="Suriyachadkun C."/>
        </authorList>
    </citation>
    <scope>NUCLEOTIDE SEQUENCE [LARGE SCALE GENOMIC DNA]</scope>
    <source>
        <strain evidence="3 4">OC33-EN08</strain>
    </source>
</reference>
<accession>A0ABU8MS53</accession>
<organism evidence="3 4">
    <name type="scientific">Actinomycetospora aurantiaca</name>
    <dbReference type="NCBI Taxonomy" id="3129233"/>
    <lineage>
        <taxon>Bacteria</taxon>
        <taxon>Bacillati</taxon>
        <taxon>Actinomycetota</taxon>
        <taxon>Actinomycetes</taxon>
        <taxon>Pseudonocardiales</taxon>
        <taxon>Pseudonocardiaceae</taxon>
        <taxon>Actinomycetospora</taxon>
    </lineage>
</organism>
<dbReference type="EMBL" id="JBBEGN010000011">
    <property type="protein sequence ID" value="MEJ2870152.1"/>
    <property type="molecule type" value="Genomic_DNA"/>
</dbReference>
<evidence type="ECO:0000256" key="2">
    <source>
        <dbReference type="SAM" id="Phobius"/>
    </source>
</evidence>
<feature type="transmembrane region" description="Helical" evidence="2">
    <location>
        <begin position="139"/>
        <end position="156"/>
    </location>
</feature>
<proteinExistence type="predicted"/>
<evidence type="ECO:0000256" key="1">
    <source>
        <dbReference type="SAM" id="MobiDB-lite"/>
    </source>
</evidence>
<evidence type="ECO:0000313" key="4">
    <source>
        <dbReference type="Proteomes" id="UP001385809"/>
    </source>
</evidence>
<keyword evidence="2" id="KW-0472">Membrane</keyword>
<feature type="transmembrane region" description="Helical" evidence="2">
    <location>
        <begin position="99"/>
        <end position="119"/>
    </location>
</feature>
<evidence type="ECO:0000313" key="3">
    <source>
        <dbReference type="EMBL" id="MEJ2870152.1"/>
    </source>
</evidence>
<sequence length="301" mass="30748">MTHPAGPVPAPRSDLAEAARMLLRTVLPVGVVLVLALAVYGGTGHDLTIVLQDRFPEDSEYSGLFTILFSSALMVCAGVALGSLVVARAWARATGAAGAASPALRAGLAVAVLCIFLGFDDMMMVHDAVLPGAGIPEDVGLAAYAVLGLVLVAWAFRPLLAEKLGLTFLVGLALLGGSLGGDVLESWFEDRDPAIAAALGHAEDVVKFLAYTALCHLCVLLARRVMARTLAAATEKAAREAVERAGSASGSGRVPLRVSSGRHAARTGALPTAAGRPPTVGSPADADLTAPIPVPPPLSRT</sequence>